<reference evidence="2" key="1">
    <citation type="submission" date="2019-10" db="EMBL/GenBank/DDBJ databases">
        <authorList>
            <consortium name="DOE Joint Genome Institute"/>
            <person name="Kuo A."/>
            <person name="Miyauchi S."/>
            <person name="Kiss E."/>
            <person name="Drula E."/>
            <person name="Kohler A."/>
            <person name="Sanchez-Garcia M."/>
            <person name="Andreopoulos B."/>
            <person name="Barry K.W."/>
            <person name="Bonito G."/>
            <person name="Buee M."/>
            <person name="Carver A."/>
            <person name="Chen C."/>
            <person name="Cichocki N."/>
            <person name="Clum A."/>
            <person name="Culley D."/>
            <person name="Crous P.W."/>
            <person name="Fauchery L."/>
            <person name="Girlanda M."/>
            <person name="Hayes R."/>
            <person name="Keri Z."/>
            <person name="LaButti K."/>
            <person name="Lipzen A."/>
            <person name="Lombard V."/>
            <person name="Magnuson J."/>
            <person name="Maillard F."/>
            <person name="Morin E."/>
            <person name="Murat C."/>
            <person name="Nolan M."/>
            <person name="Ohm R."/>
            <person name="Pangilinan J."/>
            <person name="Pereira M."/>
            <person name="Perotto S."/>
            <person name="Peter M."/>
            <person name="Riley R."/>
            <person name="Sitrit Y."/>
            <person name="Stielow B."/>
            <person name="Szollosi G."/>
            <person name="Zifcakova L."/>
            <person name="Stursova M."/>
            <person name="Spatafora J.W."/>
            <person name="Tedersoo L."/>
            <person name="Vaario L.-M."/>
            <person name="Yamada A."/>
            <person name="Yan M."/>
            <person name="Wang P."/>
            <person name="Xu J."/>
            <person name="Bruns T."/>
            <person name="Baldrian P."/>
            <person name="Vilgalys R."/>
            <person name="Henrissat B."/>
            <person name="Grigoriev I.V."/>
            <person name="Hibbett D."/>
            <person name="Nagy L.G."/>
            <person name="Martin F.M."/>
        </authorList>
    </citation>
    <scope>NUCLEOTIDE SEQUENCE</scope>
    <source>
        <strain evidence="2">BED1</strain>
    </source>
</reference>
<protein>
    <submittedName>
        <fullName evidence="2">Uncharacterized protein</fullName>
    </submittedName>
</protein>
<evidence type="ECO:0000313" key="3">
    <source>
        <dbReference type="Proteomes" id="UP001194468"/>
    </source>
</evidence>
<dbReference type="AlphaFoldDB" id="A0AAD4BYH3"/>
<proteinExistence type="predicted"/>
<comment type="caution">
    <text evidence="2">The sequence shown here is derived from an EMBL/GenBank/DDBJ whole genome shotgun (WGS) entry which is preliminary data.</text>
</comment>
<feature type="compositionally biased region" description="Acidic residues" evidence="1">
    <location>
        <begin position="402"/>
        <end position="411"/>
    </location>
</feature>
<name>A0AAD4BYH3_BOLED</name>
<organism evidence="2 3">
    <name type="scientific">Boletus edulis BED1</name>
    <dbReference type="NCBI Taxonomy" id="1328754"/>
    <lineage>
        <taxon>Eukaryota</taxon>
        <taxon>Fungi</taxon>
        <taxon>Dikarya</taxon>
        <taxon>Basidiomycota</taxon>
        <taxon>Agaricomycotina</taxon>
        <taxon>Agaricomycetes</taxon>
        <taxon>Agaricomycetidae</taxon>
        <taxon>Boletales</taxon>
        <taxon>Boletineae</taxon>
        <taxon>Boletaceae</taxon>
        <taxon>Boletoideae</taxon>
        <taxon>Boletus</taxon>
    </lineage>
</organism>
<evidence type="ECO:0000256" key="1">
    <source>
        <dbReference type="SAM" id="MobiDB-lite"/>
    </source>
</evidence>
<accession>A0AAD4BYH3</accession>
<feature type="region of interest" description="Disordered" evidence="1">
    <location>
        <begin position="397"/>
        <end position="418"/>
    </location>
</feature>
<reference evidence="2" key="2">
    <citation type="journal article" date="2020" name="Nat. Commun.">
        <title>Large-scale genome sequencing of mycorrhizal fungi provides insights into the early evolution of symbiotic traits.</title>
        <authorList>
            <person name="Miyauchi S."/>
            <person name="Kiss E."/>
            <person name="Kuo A."/>
            <person name="Drula E."/>
            <person name="Kohler A."/>
            <person name="Sanchez-Garcia M."/>
            <person name="Morin E."/>
            <person name="Andreopoulos B."/>
            <person name="Barry K.W."/>
            <person name="Bonito G."/>
            <person name="Buee M."/>
            <person name="Carver A."/>
            <person name="Chen C."/>
            <person name="Cichocki N."/>
            <person name="Clum A."/>
            <person name="Culley D."/>
            <person name="Crous P.W."/>
            <person name="Fauchery L."/>
            <person name="Girlanda M."/>
            <person name="Hayes R.D."/>
            <person name="Keri Z."/>
            <person name="LaButti K."/>
            <person name="Lipzen A."/>
            <person name="Lombard V."/>
            <person name="Magnuson J."/>
            <person name="Maillard F."/>
            <person name="Murat C."/>
            <person name="Nolan M."/>
            <person name="Ohm R.A."/>
            <person name="Pangilinan J."/>
            <person name="Pereira M.F."/>
            <person name="Perotto S."/>
            <person name="Peter M."/>
            <person name="Pfister S."/>
            <person name="Riley R."/>
            <person name="Sitrit Y."/>
            <person name="Stielow J.B."/>
            <person name="Szollosi G."/>
            <person name="Zifcakova L."/>
            <person name="Stursova M."/>
            <person name="Spatafora J.W."/>
            <person name="Tedersoo L."/>
            <person name="Vaario L.M."/>
            <person name="Yamada A."/>
            <person name="Yan M."/>
            <person name="Wang P."/>
            <person name="Xu J."/>
            <person name="Bruns T."/>
            <person name="Baldrian P."/>
            <person name="Vilgalys R."/>
            <person name="Dunand C."/>
            <person name="Henrissat B."/>
            <person name="Grigoriev I.V."/>
            <person name="Hibbett D."/>
            <person name="Nagy L.G."/>
            <person name="Martin F.M."/>
        </authorList>
    </citation>
    <scope>NUCLEOTIDE SEQUENCE</scope>
    <source>
        <strain evidence="2">BED1</strain>
    </source>
</reference>
<gene>
    <name evidence="2" type="ORF">L210DRAFT_3395552</name>
</gene>
<evidence type="ECO:0000313" key="2">
    <source>
        <dbReference type="EMBL" id="KAF8443694.1"/>
    </source>
</evidence>
<dbReference type="EMBL" id="WHUW01000007">
    <property type="protein sequence ID" value="KAF8443694.1"/>
    <property type="molecule type" value="Genomic_DNA"/>
</dbReference>
<dbReference type="Proteomes" id="UP001194468">
    <property type="component" value="Unassembled WGS sequence"/>
</dbReference>
<keyword evidence="3" id="KW-1185">Reference proteome</keyword>
<sequence>MHYAGANMASLFVDLWHGKMDCDDRTDSRNNWVWKVLVAEKWEEHGRAVAACKRHLPGCFDVAPRNPAEKMNSFYKAREYITWLYHLCPALLYTILPHDYWRNFCKFVAALRIMSQYNITPVEVRQACQLFADWEEEFELLYYQCRVDRIHFVRPCVHLTNHLALEATRVGAHICSSQWTMERTIGNLGQEIRQPSDPFSNLAQQGIRRCQTNALKALFPQFDSDKKQLPRGRDDFTDVGDGYILLHKSDRRPIEGSYHEREAMAQFLQRPAPTRFRRWARLRLPNDQIARSAWTEMQKSADSDQRISRHVKEKWEFINAACVYLFAPFDPDLDRLSHGTVKTCHSLGDEATLTFINIKTIISVVGMVPYALPDREEHGQQYYFMVDMSKLDGAFNHTQADGSDDDIDDNNDMYSNNE</sequence>